<evidence type="ECO:0000313" key="2">
    <source>
        <dbReference type="Proteomes" id="UP000078447"/>
    </source>
</evidence>
<accession>A0ABX2VBV9</accession>
<keyword evidence="2" id="KW-1185">Reference proteome</keyword>
<dbReference type="EMBL" id="LVVL01000001">
    <property type="protein sequence ID" value="OAN15729.1"/>
    <property type="molecule type" value="Genomic_DNA"/>
</dbReference>
<gene>
    <name evidence="1" type="ORF">A3783_07290</name>
</gene>
<evidence type="ECO:0008006" key="3">
    <source>
        <dbReference type="Google" id="ProtNLM"/>
    </source>
</evidence>
<evidence type="ECO:0000313" key="1">
    <source>
        <dbReference type="EMBL" id="OAN15729.1"/>
    </source>
</evidence>
<reference evidence="1 2" key="1">
    <citation type="submission" date="2016-03" db="EMBL/GenBank/DDBJ databases">
        <authorList>
            <person name="Cho S.-Y."/>
            <person name="Lim S."/>
            <person name="Kim H."/>
            <person name="Soh E.H."/>
            <person name="Moon J.S."/>
        </authorList>
    </citation>
    <scope>NUCLEOTIDE SEQUENCE [LARGE SCALE GENOMIC DNA]</scope>
    <source>
        <strain evidence="1 2">KCTC 3810</strain>
    </source>
</reference>
<dbReference type="RefSeq" id="WP_051523990.1">
    <property type="nucleotide sequence ID" value="NZ_LVVL01000001.1"/>
</dbReference>
<organism evidence="1 2">
    <name type="scientific">Exiguobacterium undae</name>
    <dbReference type="NCBI Taxonomy" id="169177"/>
    <lineage>
        <taxon>Bacteria</taxon>
        <taxon>Bacillati</taxon>
        <taxon>Bacillota</taxon>
        <taxon>Bacilli</taxon>
        <taxon>Bacillales</taxon>
        <taxon>Bacillales Family XII. Incertae Sedis</taxon>
        <taxon>Exiguobacterium</taxon>
    </lineage>
</organism>
<dbReference type="Proteomes" id="UP000078447">
    <property type="component" value="Unassembled WGS sequence"/>
</dbReference>
<proteinExistence type="predicted"/>
<protein>
    <recommendedName>
        <fullName evidence="3">Immunity protein 30 domain-containing protein</fullName>
    </recommendedName>
</protein>
<sequence length="149" mass="17695">MSIDYTYLMTLIKMNQFSKAKILFETYDIDEISDEFIGDAFDHETDILYQFVCYLIEQKETVKLHELAFGLLIHPFCHYDRAYYRAYDHVQRIVALTHRQDVAFLEYLLFLAEVPDRVTPKQEALTVANEILRMEPKNRVAKDFLKGMK</sequence>
<name>A0ABX2VBV9_9BACL</name>
<comment type="caution">
    <text evidence="1">The sequence shown here is derived from an EMBL/GenBank/DDBJ whole genome shotgun (WGS) entry which is preliminary data.</text>
</comment>